<comment type="caution">
    <text evidence="2">The sequence shown here is derived from an EMBL/GenBank/DDBJ whole genome shotgun (WGS) entry which is preliminary data.</text>
</comment>
<evidence type="ECO:0000313" key="2">
    <source>
        <dbReference type="EMBL" id="KAG2604543.1"/>
    </source>
</evidence>
<protein>
    <submittedName>
        <fullName evidence="2">Uncharacterized protein</fullName>
    </submittedName>
</protein>
<evidence type="ECO:0000313" key="3">
    <source>
        <dbReference type="Proteomes" id="UP000823388"/>
    </source>
</evidence>
<proteinExistence type="predicted"/>
<evidence type="ECO:0000256" key="1">
    <source>
        <dbReference type="SAM" id="MobiDB-lite"/>
    </source>
</evidence>
<sequence>MSDVLIQEPGLQSPDLPNTRAFRVQLIIIIYTTQLKATASPLQHRHRARAPLKVLKKSLPKFRFRTTNYRHLKPIPRFTRPREKKNYSRAHLGPVNQILAKQQ</sequence>
<keyword evidence="3" id="KW-1185">Reference proteome</keyword>
<name>A0A8T0T5F2_PANVG</name>
<gene>
    <name evidence="2" type="ORF">PVAP13_4NG071179</name>
</gene>
<dbReference type="Proteomes" id="UP000823388">
    <property type="component" value="Chromosome 4N"/>
</dbReference>
<dbReference type="EMBL" id="CM029044">
    <property type="protein sequence ID" value="KAG2604543.1"/>
    <property type="molecule type" value="Genomic_DNA"/>
</dbReference>
<accession>A0A8T0T5F2</accession>
<reference evidence="2" key="1">
    <citation type="submission" date="2020-05" db="EMBL/GenBank/DDBJ databases">
        <title>WGS assembly of Panicum virgatum.</title>
        <authorList>
            <person name="Lovell J.T."/>
            <person name="Jenkins J."/>
            <person name="Shu S."/>
            <person name="Juenger T.E."/>
            <person name="Schmutz J."/>
        </authorList>
    </citation>
    <scope>NUCLEOTIDE SEQUENCE</scope>
    <source>
        <strain evidence="2">AP13</strain>
    </source>
</reference>
<dbReference type="AlphaFoldDB" id="A0A8T0T5F2"/>
<organism evidence="2 3">
    <name type="scientific">Panicum virgatum</name>
    <name type="common">Blackwell switchgrass</name>
    <dbReference type="NCBI Taxonomy" id="38727"/>
    <lineage>
        <taxon>Eukaryota</taxon>
        <taxon>Viridiplantae</taxon>
        <taxon>Streptophyta</taxon>
        <taxon>Embryophyta</taxon>
        <taxon>Tracheophyta</taxon>
        <taxon>Spermatophyta</taxon>
        <taxon>Magnoliopsida</taxon>
        <taxon>Liliopsida</taxon>
        <taxon>Poales</taxon>
        <taxon>Poaceae</taxon>
        <taxon>PACMAD clade</taxon>
        <taxon>Panicoideae</taxon>
        <taxon>Panicodae</taxon>
        <taxon>Paniceae</taxon>
        <taxon>Panicinae</taxon>
        <taxon>Panicum</taxon>
        <taxon>Panicum sect. Hiantes</taxon>
    </lineage>
</organism>
<feature type="region of interest" description="Disordered" evidence="1">
    <location>
        <begin position="81"/>
        <end position="103"/>
    </location>
</feature>